<sequence length="1014" mass="104447">MNKKLVLSVLSTAVLTSMAASAMAAPKAGFYIGGEVDKYYSVDALADNFGVAFEEILDYGLDSVYVDENGKAANLMQAIFADDLDEVLADPTLALFNGNKYAIVGTNDTYDPEKDTDIVPPVDGELKVESVSAINPAELQIKFSQKVNKDSAVNLSNYVITKNGTKYGNGFNPINTLLDAAPNNIAYDEDTQTVTFRLAAANYLFNGDKYSIDVTDGVLSEDKSKKIERYAGAQQTYTDTTGPQLVKAEVTSSNFLKLTFNEPVAAGLTATVDGVNVPLAAPSTTIRDYTVQSVATLPADLRTAGTHNVSVYNATDIAAPNANSKSILTGSFQVTTDTVAPTVTEVKQSTGSDRAFDIVFSEPVTVDTSKLVIKKGNFTFPAVDANSPGYTTAFFAKDGITAVANGSVRVLRVTFGADSSAYANNLYATGENSVNLEVSVENFKDAVDLVGTKTTKTVTLSKDQAAPKVTSKFDNSIKGTLNPNATDADGYLAVKFDKAIGATVSASKITVVDKDGITRTITTAARDAADATNKTVQLVISGLTDRDNLEAKAPFTVSFAADAVTGTNGIGNVAFSTQIEKSSSTVAPVAEAVTNAVVGAGNIITVTYNTAMDASAANLANYTLDGAALPPGTTISINGTNTVVTITLPAGYTNRTISKLFAISKNVKTASGSVVVGSVATKAEYSTMLSFTDNTKPVLTGAKFLVASNTARTSDKIKLTFSEDLAAVADNPATRADFSVTVNGSAATISNLQDGTVGDDVVTLVTSAPINLSQTVVVKVNGVDATLNPVVDVTDGVGNTLTTGTEVIVSGTELDAGQIAQDAADVATAKAALAVGYAGGDSAASVTQNLTLTTTGASATTVTWSSDNTAVVTNAGVVTRPSYNDGDAAVNLTATITKGTATDTKTFALTVKAEAIDADSTVTDGAKVGINADATVTIALVDEAGNPVTGLTNADFVLAKATGTGKLTFGAVTETATPGTYTFTVQNDTAETATISITVDGVLLSDTATLDSTL</sequence>
<proteinExistence type="predicted"/>
<evidence type="ECO:0000256" key="2">
    <source>
        <dbReference type="SAM" id="SignalP"/>
    </source>
</evidence>
<dbReference type="InterPro" id="IPR014755">
    <property type="entry name" value="Cu-Rt/internalin_Ig-like"/>
</dbReference>
<dbReference type="Gene3D" id="2.60.40.1220">
    <property type="match status" value="2"/>
</dbReference>
<evidence type="ECO:0000313" key="6">
    <source>
        <dbReference type="Proteomes" id="UP000595847"/>
    </source>
</evidence>
<evidence type="ECO:0000259" key="3">
    <source>
        <dbReference type="Pfam" id="PF20578"/>
    </source>
</evidence>
<keyword evidence="7" id="KW-1185">Reference proteome</keyword>
<evidence type="ECO:0000256" key="1">
    <source>
        <dbReference type="ARBA" id="ARBA00022729"/>
    </source>
</evidence>
<dbReference type="KEGG" id="bcop:JD108_20530"/>
<name>A0A7T5EK92_9BACL</name>
<evidence type="ECO:0000313" key="4">
    <source>
        <dbReference type="EMBL" id="QQE74185.1"/>
    </source>
</evidence>
<feature type="signal peptide" evidence="2">
    <location>
        <begin position="1"/>
        <end position="24"/>
    </location>
</feature>
<dbReference type="InterPro" id="IPR046780">
    <property type="entry name" value="aBig_2"/>
</dbReference>
<reference evidence="4 6" key="1">
    <citation type="submission" date="2020-12" db="EMBL/GenBank/DDBJ databases">
        <title>strain FJAT-54423T represents a novel species of the genus Brevibacillus.</title>
        <authorList>
            <person name="Tang R."/>
        </authorList>
    </citation>
    <scope>NUCLEOTIDE SEQUENCE [LARGE SCALE GENOMIC DNA]</scope>
    <source>
        <strain evidence="4 6">FJAT-54423</strain>
    </source>
</reference>
<dbReference type="InterPro" id="IPR008964">
    <property type="entry name" value="Invasin/intimin_cell_adhesion"/>
</dbReference>
<dbReference type="Proteomes" id="UP000677234">
    <property type="component" value="Chromosome"/>
</dbReference>
<dbReference type="EMBL" id="CP073708">
    <property type="protein sequence ID" value="QUO41268.1"/>
    <property type="molecule type" value="Genomic_DNA"/>
</dbReference>
<accession>A0A7T5EK92</accession>
<gene>
    <name evidence="4" type="ORF">JD108_20530</name>
    <name evidence="5" type="ORF">KDJ56_20465</name>
</gene>
<dbReference type="Gene3D" id="2.60.40.10">
    <property type="entry name" value="Immunoglobulins"/>
    <property type="match status" value="1"/>
</dbReference>
<dbReference type="AlphaFoldDB" id="A0A7T5EK92"/>
<evidence type="ECO:0000313" key="7">
    <source>
        <dbReference type="Proteomes" id="UP000677234"/>
    </source>
</evidence>
<dbReference type="Pfam" id="PF20578">
    <property type="entry name" value="aBig_2"/>
    <property type="match status" value="1"/>
</dbReference>
<feature type="domain" description="Atrophied bacterial Ig" evidence="3">
    <location>
        <begin position="826"/>
        <end position="913"/>
    </location>
</feature>
<dbReference type="RefSeq" id="WP_198827766.1">
    <property type="nucleotide sequence ID" value="NZ_CP066308.1"/>
</dbReference>
<reference evidence="5" key="2">
    <citation type="submission" date="2021-04" db="EMBL/GenBank/DDBJ databases">
        <title>Brevibacillus composti FJAT-54423, complete genome.</title>
        <authorList>
            <person name="Tang R."/>
        </authorList>
    </citation>
    <scope>NUCLEOTIDE SEQUENCE</scope>
    <source>
        <strain evidence="5">FJAT-54424</strain>
    </source>
</reference>
<dbReference type="Proteomes" id="UP000595847">
    <property type="component" value="Chromosome"/>
</dbReference>
<organism evidence="4 6">
    <name type="scientific">Brevibacillus composti</name>
    <dbReference type="NCBI Taxonomy" id="2796470"/>
    <lineage>
        <taxon>Bacteria</taxon>
        <taxon>Bacillati</taxon>
        <taxon>Bacillota</taxon>
        <taxon>Bacilli</taxon>
        <taxon>Bacillales</taxon>
        <taxon>Paenibacillaceae</taxon>
        <taxon>Brevibacillus</taxon>
    </lineage>
</organism>
<protein>
    <recommendedName>
        <fullName evidence="3">Atrophied bacterial Ig domain-containing protein</fullName>
    </recommendedName>
</protein>
<keyword evidence="1 2" id="KW-0732">Signal</keyword>
<evidence type="ECO:0000313" key="5">
    <source>
        <dbReference type="EMBL" id="QUO41268.1"/>
    </source>
</evidence>
<dbReference type="InterPro" id="IPR013783">
    <property type="entry name" value="Ig-like_fold"/>
</dbReference>
<feature type="chain" id="PRO_5032776846" description="Atrophied bacterial Ig domain-containing protein" evidence="2">
    <location>
        <begin position="25"/>
        <end position="1014"/>
    </location>
</feature>
<dbReference type="EMBL" id="CP066308">
    <property type="protein sequence ID" value="QQE74185.1"/>
    <property type="molecule type" value="Genomic_DNA"/>
</dbReference>
<dbReference type="SUPFAM" id="SSF49373">
    <property type="entry name" value="Invasin/intimin cell-adhesion fragments"/>
    <property type="match status" value="1"/>
</dbReference>